<evidence type="ECO:0000313" key="3">
    <source>
        <dbReference type="Proteomes" id="UP000016496"/>
    </source>
</evidence>
<evidence type="ECO:0008006" key="4">
    <source>
        <dbReference type="Google" id="ProtNLM"/>
    </source>
</evidence>
<dbReference type="PANTHER" id="PTHR47406:SF2">
    <property type="entry name" value="ALPHA GLUCURONIDASE N-TERMINAL DOMAIN-CONTAINING PROTEIN"/>
    <property type="match status" value="1"/>
</dbReference>
<dbReference type="Pfam" id="PF16126">
    <property type="entry name" value="DUF4838"/>
    <property type="match status" value="1"/>
</dbReference>
<feature type="signal peptide" evidence="1">
    <location>
        <begin position="1"/>
        <end position="26"/>
    </location>
</feature>
<reference evidence="2 3" key="1">
    <citation type="submission" date="2013-08" db="EMBL/GenBank/DDBJ databases">
        <authorList>
            <person name="Weinstock G."/>
            <person name="Sodergren E."/>
            <person name="Wylie T."/>
            <person name="Fulton L."/>
            <person name="Fulton R."/>
            <person name="Fronick C."/>
            <person name="O'Laughlin M."/>
            <person name="Godfrey J."/>
            <person name="Miner T."/>
            <person name="Herter B."/>
            <person name="Appelbaum E."/>
            <person name="Cordes M."/>
            <person name="Lek S."/>
            <person name="Wollam A."/>
            <person name="Pepin K.H."/>
            <person name="Palsikar V.B."/>
            <person name="Mitreva M."/>
            <person name="Wilson R.K."/>
        </authorList>
    </citation>
    <scope>NUCLEOTIDE SEQUENCE [LARGE SCALE GENOMIC DNA]</scope>
    <source>
        <strain evidence="2 3">F0041</strain>
    </source>
</reference>
<evidence type="ECO:0000256" key="1">
    <source>
        <dbReference type="SAM" id="SignalP"/>
    </source>
</evidence>
<dbReference type="AlphaFoldDB" id="U2CWE5"/>
<dbReference type="PANTHER" id="PTHR47406">
    <property type="entry name" value="COAGULATION FACTOR 5/8 TYPE, C-TERMINAL"/>
    <property type="match status" value="1"/>
</dbReference>
<comment type="caution">
    <text evidence="2">The sequence shown here is derived from an EMBL/GenBank/DDBJ whole genome shotgun (WGS) entry which is preliminary data.</text>
</comment>
<dbReference type="Proteomes" id="UP000016496">
    <property type="component" value="Unassembled WGS sequence"/>
</dbReference>
<proteinExistence type="predicted"/>
<evidence type="ECO:0000313" key="2">
    <source>
        <dbReference type="EMBL" id="ERI88875.1"/>
    </source>
</evidence>
<sequence length="722" mass="81862">MPTSLFKKYMKACVFSLSLLSAGCSAGNPELKAEKYVITAEENAQSERWAEYLFNHLSKRSADKGCVALYKGAPQIKLSGDTKNIHFEVDPELENDYVIIHLPHRLHLRARDGRTALWLVYQLIDNLAQADQRFDASDIPPAVISFESANKDFDFTYREPFWRPNLNTDYSLLIGTNNVESDWGVWGHMLPQIMKNADSEEIYALSGGVRSKDQFCFSSPVLFDRLKEYIIDNFGYGDEKGYSFTIMPNDNDIACTCPACAKSGNTEKDASRSVSQLIRKLSTTFPSHSFFTTAYRTTYAAPIEPLPSNAGVLFSTIKLPKGVALEDQPAAEEFTEALHEWGVQTNNIYLWDYAANFDDYLTPLPVLYGLQKQLRFFKEKGVRGVFLNASGYDYSPFDDVKTYVAAALMMDTECDVDSLTEKFFKKTYPDTHQLLSGYYLSLEKSYEKRGKAYNLYGGIRENIKTYLNVDDFIAFYNELRTRLKKTQKAEREKLEKLYTALTFTRLQIAYIQGTGKWGYGTKEGDRVLIKREMNTLIEDLEQSGKYSDLNSYKESGGDIPRYIDEWKKMIQAGYYENGLINGSVKVVSKPDEGFENPRLLNDGTCGFAQDYHQGWYLSSTDDLEVEFSTANIQNTNRIQIRCLQIEKHGIFAPEKIELHMDGKPASASIGKDIQTSPGSPHSIVTYSLRTNLAGTSKVTLKFIRKQAPKSILAIDEIQTLNK</sequence>
<keyword evidence="1" id="KW-0732">Signal</keyword>
<organism evidence="2 3">
    <name type="scientific">Bacteroides pyogenes F0041</name>
    <dbReference type="NCBI Taxonomy" id="1321819"/>
    <lineage>
        <taxon>Bacteria</taxon>
        <taxon>Pseudomonadati</taxon>
        <taxon>Bacteroidota</taxon>
        <taxon>Bacteroidia</taxon>
        <taxon>Bacteroidales</taxon>
        <taxon>Bacteroidaceae</taxon>
        <taxon>Bacteroides</taxon>
    </lineage>
</organism>
<gene>
    <name evidence="2" type="ORF">HMPREF1981_00191</name>
</gene>
<feature type="chain" id="PRO_5005712580" description="DUF4838 domain-containing protein" evidence="1">
    <location>
        <begin position="27"/>
        <end position="722"/>
    </location>
</feature>
<dbReference type="PROSITE" id="PS51257">
    <property type="entry name" value="PROKAR_LIPOPROTEIN"/>
    <property type="match status" value="1"/>
</dbReference>
<protein>
    <recommendedName>
        <fullName evidence="4">DUF4838 domain-containing protein</fullName>
    </recommendedName>
</protein>
<dbReference type="EMBL" id="AWSV01000013">
    <property type="protein sequence ID" value="ERI88875.1"/>
    <property type="molecule type" value="Genomic_DNA"/>
</dbReference>
<name>U2CWE5_9BACE</name>
<dbReference type="PATRIC" id="fig|1321819.3.peg.179"/>
<dbReference type="HOGENOM" id="CLU_023731_0_0_10"/>
<accession>U2CWE5</accession>
<dbReference type="InterPro" id="IPR032287">
    <property type="entry name" value="DUF4838"/>
</dbReference>